<evidence type="ECO:0000313" key="2">
    <source>
        <dbReference type="EMBL" id="MBP2032690.1"/>
    </source>
</evidence>
<proteinExistence type="predicted"/>
<evidence type="ECO:0000256" key="1">
    <source>
        <dbReference type="SAM" id="MobiDB-lite"/>
    </source>
</evidence>
<dbReference type="Proteomes" id="UP001519307">
    <property type="component" value="Unassembled WGS sequence"/>
</dbReference>
<dbReference type="EMBL" id="JAGGLM010000006">
    <property type="protein sequence ID" value="MBP2032690.1"/>
    <property type="molecule type" value="Genomic_DNA"/>
</dbReference>
<gene>
    <name evidence="2" type="ORF">J2Z42_001364</name>
</gene>
<feature type="compositionally biased region" description="Basic and acidic residues" evidence="1">
    <location>
        <begin position="34"/>
        <end position="55"/>
    </location>
</feature>
<dbReference type="RefSeq" id="WP_209701864.1">
    <property type="nucleotide sequence ID" value="NZ_JAGGLM010000006.1"/>
</dbReference>
<accession>A0ABS4KSY7</accession>
<comment type="caution">
    <text evidence="2">The sequence shown here is derived from an EMBL/GenBank/DDBJ whole genome shotgun (WGS) entry which is preliminary data.</text>
</comment>
<sequence length="55" mass="6267">MDINIRVRVDSPDIMNALLALAEALPQMKTGVQIKEEPKEVQASKEKEEKHMTDF</sequence>
<feature type="region of interest" description="Disordered" evidence="1">
    <location>
        <begin position="32"/>
        <end position="55"/>
    </location>
</feature>
<name>A0ABS4KSY7_9CLOT</name>
<evidence type="ECO:0000313" key="3">
    <source>
        <dbReference type="Proteomes" id="UP001519307"/>
    </source>
</evidence>
<keyword evidence="3" id="KW-1185">Reference proteome</keyword>
<organism evidence="2 3">
    <name type="scientific">Clostridium algifaecis</name>
    <dbReference type="NCBI Taxonomy" id="1472040"/>
    <lineage>
        <taxon>Bacteria</taxon>
        <taxon>Bacillati</taxon>
        <taxon>Bacillota</taxon>
        <taxon>Clostridia</taxon>
        <taxon>Eubacteriales</taxon>
        <taxon>Clostridiaceae</taxon>
        <taxon>Clostridium</taxon>
    </lineage>
</organism>
<protein>
    <submittedName>
        <fullName evidence="2">Uncharacterized protein</fullName>
    </submittedName>
</protein>
<reference evidence="2 3" key="1">
    <citation type="submission" date="2021-03" db="EMBL/GenBank/DDBJ databases">
        <title>Genomic Encyclopedia of Type Strains, Phase IV (KMG-IV): sequencing the most valuable type-strain genomes for metagenomic binning, comparative biology and taxonomic classification.</title>
        <authorList>
            <person name="Goeker M."/>
        </authorList>
    </citation>
    <scope>NUCLEOTIDE SEQUENCE [LARGE SCALE GENOMIC DNA]</scope>
    <source>
        <strain evidence="2 3">DSM 28783</strain>
    </source>
</reference>